<dbReference type="HAMAP" id="MF_01161">
    <property type="entry name" value="tRNA_Ile_lys_synt"/>
    <property type="match status" value="1"/>
</dbReference>
<dbReference type="InterPro" id="IPR012796">
    <property type="entry name" value="Lysidine-tRNA-synth_C"/>
</dbReference>
<comment type="similarity">
    <text evidence="8">Belongs to the tRNA(Ile)-lysidine synthase family.</text>
</comment>
<sequence length="442" mass="50012">MNSSSVDQCLARLDRDIEQSLADHPDRKLYVGLSGGLDSVLLLSRLAALETHRTRLTALHVNHNLHPDAAQWQAFVVQLCADLNVELIVETVAVVEDGRGVESAARDARYQVFEQKVESGGLLLLAHHGSDQGETLLLRLFRGSGLRGLRGMPASRPLTRHPDETRLIIRPWLSITRAHLAVAARSLKWIEDDSNNDQTLDRNWLRHSLIPLLQARYPAIEQTLIQTSQNLSEDYELLQSLLQPELNKALIPTSWPATGRFALSLDALATQPKRMQFHMLRHWLDVNQHPMPQGQRIWHWLDQCLTAGADRQPNMAFDGAVLQRHQGALYVWYEQTTPDSVHCLPDNWGRGRLTADQRALPNGYQLIPAKLAAGRRVQRKPNHSLSLKNIWQANNVPPWLREHWPLLVFDEEIVAVIGLVNECSLLCDEVDNLSLEWLSDAT</sequence>
<dbReference type="InterPro" id="IPR012795">
    <property type="entry name" value="tRNA_Ile_lys_synt_N"/>
</dbReference>
<keyword evidence="4 8" id="KW-0819">tRNA processing</keyword>
<feature type="domain" description="Lysidine-tRNA(Ile) synthetase C-terminal" evidence="9">
    <location>
        <begin position="366"/>
        <end position="437"/>
    </location>
</feature>
<dbReference type="Pfam" id="PF11734">
    <property type="entry name" value="TilS_C"/>
    <property type="match status" value="1"/>
</dbReference>
<proteinExistence type="inferred from homology"/>
<protein>
    <recommendedName>
        <fullName evidence="8">tRNA(Ile)-lysidine synthase</fullName>
        <ecNumber evidence="8">6.3.4.19</ecNumber>
    </recommendedName>
    <alternativeName>
        <fullName evidence="8">tRNA(Ile)-2-lysyl-cytidine synthase</fullName>
    </alternativeName>
    <alternativeName>
        <fullName evidence="8">tRNA(Ile)-lysidine synthetase</fullName>
    </alternativeName>
</protein>
<evidence type="ECO:0000256" key="3">
    <source>
        <dbReference type="ARBA" id="ARBA00022598"/>
    </source>
</evidence>
<name>A0ABQ0A0L8_9GAMM</name>
<keyword evidence="5 8" id="KW-0547">Nucleotide-binding</keyword>
<dbReference type="InterPro" id="IPR011063">
    <property type="entry name" value="TilS/TtcA_N"/>
</dbReference>
<dbReference type="Pfam" id="PF01171">
    <property type="entry name" value="ATP_bind_3"/>
    <property type="match status" value="1"/>
</dbReference>
<evidence type="ECO:0000259" key="9">
    <source>
        <dbReference type="SMART" id="SM00977"/>
    </source>
</evidence>
<reference evidence="10 11" key="1">
    <citation type="submission" date="2024-04" db="EMBL/GenBank/DDBJ databases">
        <title>Draft genome sequence of Thalassolituus maritimus NBRC 116585.</title>
        <authorList>
            <person name="Miyakawa T."/>
            <person name="Kusuya Y."/>
            <person name="Miura T."/>
        </authorList>
    </citation>
    <scope>NUCLEOTIDE SEQUENCE [LARGE SCALE GENOMIC DNA]</scope>
    <source>
        <strain evidence="10 11">5NW40-0001</strain>
    </source>
</reference>
<evidence type="ECO:0000313" key="10">
    <source>
        <dbReference type="EMBL" id="GAA6145938.1"/>
    </source>
</evidence>
<dbReference type="Gene3D" id="1.20.59.20">
    <property type="match status" value="1"/>
</dbReference>
<evidence type="ECO:0000256" key="7">
    <source>
        <dbReference type="ARBA" id="ARBA00048539"/>
    </source>
</evidence>
<dbReference type="CDD" id="cd01992">
    <property type="entry name" value="TilS_N"/>
    <property type="match status" value="1"/>
</dbReference>
<comment type="catalytic activity">
    <reaction evidence="7 8">
        <text>cytidine(34) in tRNA(Ile2) + L-lysine + ATP = lysidine(34) in tRNA(Ile2) + AMP + diphosphate + H(+)</text>
        <dbReference type="Rhea" id="RHEA:43744"/>
        <dbReference type="Rhea" id="RHEA-COMP:10625"/>
        <dbReference type="Rhea" id="RHEA-COMP:10670"/>
        <dbReference type="ChEBI" id="CHEBI:15378"/>
        <dbReference type="ChEBI" id="CHEBI:30616"/>
        <dbReference type="ChEBI" id="CHEBI:32551"/>
        <dbReference type="ChEBI" id="CHEBI:33019"/>
        <dbReference type="ChEBI" id="CHEBI:82748"/>
        <dbReference type="ChEBI" id="CHEBI:83665"/>
        <dbReference type="ChEBI" id="CHEBI:456215"/>
        <dbReference type="EC" id="6.3.4.19"/>
    </reaction>
</comment>
<comment type="caution">
    <text evidence="10">The sequence shown here is derived from an EMBL/GenBank/DDBJ whole genome shotgun (WGS) entry which is preliminary data.</text>
</comment>
<dbReference type="PANTHER" id="PTHR43033:SF1">
    <property type="entry name" value="TRNA(ILE)-LYSIDINE SYNTHASE-RELATED"/>
    <property type="match status" value="1"/>
</dbReference>
<dbReference type="Gene3D" id="3.40.50.620">
    <property type="entry name" value="HUPs"/>
    <property type="match status" value="1"/>
</dbReference>
<dbReference type="RefSeq" id="WP_353295063.1">
    <property type="nucleotide sequence ID" value="NZ_BAABWH010000005.1"/>
</dbReference>
<evidence type="ECO:0000256" key="1">
    <source>
        <dbReference type="ARBA" id="ARBA00004496"/>
    </source>
</evidence>
<accession>A0ABQ0A0L8</accession>
<comment type="domain">
    <text evidence="8">The N-terminal region contains the highly conserved SGGXDS motif, predicted to be a P-loop motif involved in ATP binding.</text>
</comment>
<evidence type="ECO:0000256" key="2">
    <source>
        <dbReference type="ARBA" id="ARBA00022490"/>
    </source>
</evidence>
<dbReference type="NCBIfam" id="TIGR02432">
    <property type="entry name" value="lysidine_TilS_N"/>
    <property type="match status" value="1"/>
</dbReference>
<dbReference type="SUPFAM" id="SSF56037">
    <property type="entry name" value="PheT/TilS domain"/>
    <property type="match status" value="1"/>
</dbReference>
<keyword evidence="3 8" id="KW-0436">Ligase</keyword>
<dbReference type="InterPro" id="IPR015262">
    <property type="entry name" value="tRNA_Ile_lys_synt_subst-bd"/>
</dbReference>
<dbReference type="PANTHER" id="PTHR43033">
    <property type="entry name" value="TRNA(ILE)-LYSIDINE SYNTHASE-RELATED"/>
    <property type="match status" value="1"/>
</dbReference>
<dbReference type="InterPro" id="IPR014729">
    <property type="entry name" value="Rossmann-like_a/b/a_fold"/>
</dbReference>
<dbReference type="InterPro" id="IPR012094">
    <property type="entry name" value="tRNA_Ile_lys_synt"/>
</dbReference>
<dbReference type="EC" id="6.3.4.19" evidence="8"/>
<dbReference type="SUPFAM" id="SSF52402">
    <property type="entry name" value="Adenine nucleotide alpha hydrolases-like"/>
    <property type="match status" value="1"/>
</dbReference>
<dbReference type="SMART" id="SM00977">
    <property type="entry name" value="TilS_C"/>
    <property type="match status" value="1"/>
</dbReference>
<evidence type="ECO:0000256" key="5">
    <source>
        <dbReference type="ARBA" id="ARBA00022741"/>
    </source>
</evidence>
<evidence type="ECO:0000256" key="6">
    <source>
        <dbReference type="ARBA" id="ARBA00022840"/>
    </source>
</evidence>
<keyword evidence="2 8" id="KW-0963">Cytoplasm</keyword>
<dbReference type="Proteomes" id="UP001481413">
    <property type="component" value="Unassembled WGS sequence"/>
</dbReference>
<comment type="subcellular location">
    <subcellularLocation>
        <location evidence="1 8">Cytoplasm</location>
    </subcellularLocation>
</comment>
<comment type="function">
    <text evidence="8">Ligates lysine onto the cytidine present at position 34 of the AUA codon-specific tRNA(Ile) that contains the anticodon CAU, in an ATP-dependent manner. Cytidine is converted to lysidine, thus changing the amino acid specificity of the tRNA from methionine to isoleucine.</text>
</comment>
<dbReference type="EMBL" id="BAABWH010000005">
    <property type="protein sequence ID" value="GAA6145938.1"/>
    <property type="molecule type" value="Genomic_DNA"/>
</dbReference>
<evidence type="ECO:0000256" key="8">
    <source>
        <dbReference type="HAMAP-Rule" id="MF_01161"/>
    </source>
</evidence>
<feature type="binding site" evidence="8">
    <location>
        <begin position="34"/>
        <end position="39"/>
    </location>
    <ligand>
        <name>ATP</name>
        <dbReference type="ChEBI" id="CHEBI:30616"/>
    </ligand>
</feature>
<gene>
    <name evidence="8 10" type="primary">tilS</name>
    <name evidence="10" type="ORF">NBRC116585_20560</name>
</gene>
<evidence type="ECO:0000256" key="4">
    <source>
        <dbReference type="ARBA" id="ARBA00022694"/>
    </source>
</evidence>
<dbReference type="Pfam" id="PF09179">
    <property type="entry name" value="TilS"/>
    <property type="match status" value="1"/>
</dbReference>
<evidence type="ECO:0000313" key="11">
    <source>
        <dbReference type="Proteomes" id="UP001481413"/>
    </source>
</evidence>
<dbReference type="SUPFAM" id="SSF82829">
    <property type="entry name" value="MesJ substrate recognition domain-like"/>
    <property type="match status" value="1"/>
</dbReference>
<organism evidence="10 11">
    <name type="scientific">Thalassolituus maritimus</name>
    <dbReference type="NCBI Taxonomy" id="484498"/>
    <lineage>
        <taxon>Bacteria</taxon>
        <taxon>Pseudomonadati</taxon>
        <taxon>Pseudomonadota</taxon>
        <taxon>Gammaproteobacteria</taxon>
        <taxon>Oceanospirillales</taxon>
        <taxon>Oceanospirillaceae</taxon>
        <taxon>Thalassolituus</taxon>
    </lineage>
</organism>
<keyword evidence="11" id="KW-1185">Reference proteome</keyword>
<dbReference type="NCBIfam" id="TIGR02433">
    <property type="entry name" value="lysidine_TilS_C"/>
    <property type="match status" value="1"/>
</dbReference>
<keyword evidence="6 8" id="KW-0067">ATP-binding</keyword>